<keyword evidence="1" id="KW-1133">Transmembrane helix</keyword>
<keyword evidence="1" id="KW-0472">Membrane</keyword>
<sequence>MVVSGRGIIYVAQTWCYSIAIIRLLHKHMSNFLTDVT</sequence>
<dbReference type="AlphaFoldDB" id="A0A0A9B3P8"/>
<keyword evidence="1" id="KW-0812">Transmembrane</keyword>
<feature type="transmembrane region" description="Helical" evidence="1">
    <location>
        <begin position="7"/>
        <end position="25"/>
    </location>
</feature>
<evidence type="ECO:0000313" key="2">
    <source>
        <dbReference type="EMBL" id="JAD53952.1"/>
    </source>
</evidence>
<reference evidence="2" key="1">
    <citation type="submission" date="2014-09" db="EMBL/GenBank/DDBJ databases">
        <authorList>
            <person name="Magalhaes I.L.F."/>
            <person name="Oliveira U."/>
            <person name="Santos F.R."/>
            <person name="Vidigal T.H.D.A."/>
            <person name="Brescovit A.D."/>
            <person name="Santos A.J."/>
        </authorList>
    </citation>
    <scope>NUCLEOTIDE SEQUENCE</scope>
    <source>
        <tissue evidence="2">Shoot tissue taken approximately 20 cm above the soil surface</tissue>
    </source>
</reference>
<protein>
    <submittedName>
        <fullName evidence="2">Uncharacterized protein</fullName>
    </submittedName>
</protein>
<accession>A0A0A9B3P8</accession>
<organism evidence="2">
    <name type="scientific">Arundo donax</name>
    <name type="common">Giant reed</name>
    <name type="synonym">Donax arundinaceus</name>
    <dbReference type="NCBI Taxonomy" id="35708"/>
    <lineage>
        <taxon>Eukaryota</taxon>
        <taxon>Viridiplantae</taxon>
        <taxon>Streptophyta</taxon>
        <taxon>Embryophyta</taxon>
        <taxon>Tracheophyta</taxon>
        <taxon>Spermatophyta</taxon>
        <taxon>Magnoliopsida</taxon>
        <taxon>Liliopsida</taxon>
        <taxon>Poales</taxon>
        <taxon>Poaceae</taxon>
        <taxon>PACMAD clade</taxon>
        <taxon>Arundinoideae</taxon>
        <taxon>Arundineae</taxon>
        <taxon>Arundo</taxon>
    </lineage>
</organism>
<name>A0A0A9B3P8_ARUDO</name>
<proteinExistence type="predicted"/>
<evidence type="ECO:0000256" key="1">
    <source>
        <dbReference type="SAM" id="Phobius"/>
    </source>
</evidence>
<reference evidence="2" key="2">
    <citation type="journal article" date="2015" name="Data Brief">
        <title>Shoot transcriptome of the giant reed, Arundo donax.</title>
        <authorList>
            <person name="Barrero R.A."/>
            <person name="Guerrero F.D."/>
            <person name="Moolhuijzen P."/>
            <person name="Goolsby J.A."/>
            <person name="Tidwell J."/>
            <person name="Bellgard S.E."/>
            <person name="Bellgard M.I."/>
        </authorList>
    </citation>
    <scope>NUCLEOTIDE SEQUENCE</scope>
    <source>
        <tissue evidence="2">Shoot tissue taken approximately 20 cm above the soil surface</tissue>
    </source>
</reference>
<dbReference type="EMBL" id="GBRH01243943">
    <property type="protein sequence ID" value="JAD53952.1"/>
    <property type="molecule type" value="Transcribed_RNA"/>
</dbReference>